<keyword evidence="1" id="KW-0934">Plastid</keyword>
<gene>
    <name evidence="1" type="primary">ycf21</name>
</gene>
<dbReference type="AlphaFoldDB" id="A0A6H1U9M0"/>
<dbReference type="SUPFAM" id="SSF64288">
    <property type="entry name" value="Chorismate lyase-like"/>
    <property type="match status" value="1"/>
</dbReference>
<reference evidence="1" key="1">
    <citation type="submission" date="2020-03" db="EMBL/GenBank/DDBJ databases">
        <title>Complete organellar genome analysis of the invasive marine red alga Caulacanthus okamurae (Caulacanthaceae, Rhodophyta) from Moss Landing, California, USA.</title>
        <authorList>
            <person name="Hughey J.R."/>
        </authorList>
    </citation>
    <scope>NUCLEOTIDE SEQUENCE</scope>
</reference>
<dbReference type="RefSeq" id="YP_009774136.1">
    <property type="nucleotide sequence ID" value="NC_047434.1"/>
</dbReference>
<dbReference type="EMBL" id="MT193838">
    <property type="protein sequence ID" value="QIZ74753.1"/>
    <property type="molecule type" value="Genomic_DNA"/>
</dbReference>
<dbReference type="InterPro" id="IPR002800">
    <property type="entry name" value="Rv2949c-like"/>
</dbReference>
<keyword evidence="1" id="KW-0150">Chloroplast</keyword>
<sequence>MNIDTRYNFHKLLSINMRHQARNLTTIIPKEWLLILVNDGSFTETLTYLTGKKISIEIVKQHSLKKICTTREIWLQNNKNVKLAFAKSFLPLSKVIELYNNKPIGQSLIEHKTDIYKDIHEIYYGYCQYLENRFDCKGPLWGRKYTIYYNETRLVTLQEIFAPKIINFLKQ</sequence>
<evidence type="ECO:0000313" key="1">
    <source>
        <dbReference type="EMBL" id="QIZ74753.1"/>
    </source>
</evidence>
<dbReference type="InterPro" id="IPR028978">
    <property type="entry name" value="Chorismate_lyase_/UTRA_dom_sf"/>
</dbReference>
<organism evidence="1">
    <name type="scientific">Caulacanthus okamurae</name>
    <dbReference type="NCBI Taxonomy" id="152008"/>
    <lineage>
        <taxon>Eukaryota</taxon>
        <taxon>Rhodophyta</taxon>
        <taxon>Florideophyceae</taxon>
        <taxon>Rhodymeniophycidae</taxon>
        <taxon>Gigartinales</taxon>
        <taxon>Caulacanthaceae</taxon>
        <taxon>Caulacanthus</taxon>
    </lineage>
</organism>
<dbReference type="Gene3D" id="3.40.1410.10">
    <property type="entry name" value="Chorismate lyase-like"/>
    <property type="match status" value="1"/>
</dbReference>
<proteinExistence type="predicted"/>
<geneLocation type="chloroplast" evidence="1"/>
<accession>A0A6H1U9M0</accession>
<dbReference type="Pfam" id="PF01947">
    <property type="entry name" value="Rv2949c-like"/>
    <property type="match status" value="1"/>
</dbReference>
<dbReference type="GeneID" id="54615756"/>
<name>A0A6H1U9M0_9FLOR</name>
<protein>
    <submittedName>
        <fullName evidence="1">Conserved hypothetical plastid protein</fullName>
    </submittedName>
</protein>